<accession>A0ABR6E585</accession>
<gene>
    <name evidence="1" type="ORF">GGR10_001151</name>
</gene>
<dbReference type="EMBL" id="JACJIR010000004">
    <property type="protein sequence ID" value="MBA9083296.1"/>
    <property type="molecule type" value="Genomic_DNA"/>
</dbReference>
<protein>
    <submittedName>
        <fullName evidence="1">Uncharacterized protein</fullName>
    </submittedName>
</protein>
<name>A0ABR6E585_9HYPH</name>
<comment type="caution">
    <text evidence="1">The sequence shown here is derived from an EMBL/GenBank/DDBJ whole genome shotgun (WGS) entry which is preliminary data.</text>
</comment>
<sequence>EKQKYADEVYGTYEEQHRLRPCDVLNMNYRRMQ</sequence>
<proteinExistence type="predicted"/>
<evidence type="ECO:0000313" key="2">
    <source>
        <dbReference type="Proteomes" id="UP000548119"/>
    </source>
</evidence>
<feature type="non-terminal residue" evidence="1">
    <location>
        <position position="1"/>
    </location>
</feature>
<keyword evidence="2" id="KW-1185">Reference proteome</keyword>
<organism evidence="1 2">
    <name type="scientific">Bartonella chomelii</name>
    <dbReference type="NCBI Taxonomy" id="236402"/>
    <lineage>
        <taxon>Bacteria</taxon>
        <taxon>Pseudomonadati</taxon>
        <taxon>Pseudomonadota</taxon>
        <taxon>Alphaproteobacteria</taxon>
        <taxon>Hyphomicrobiales</taxon>
        <taxon>Bartonellaceae</taxon>
        <taxon>Bartonella</taxon>
    </lineage>
</organism>
<dbReference type="Proteomes" id="UP000548119">
    <property type="component" value="Unassembled WGS sequence"/>
</dbReference>
<reference evidence="1 2" key="1">
    <citation type="submission" date="2020-08" db="EMBL/GenBank/DDBJ databases">
        <title>Genomic Encyclopedia of Type Strains, Phase IV (KMG-IV): sequencing the most valuable type-strain genomes for metagenomic binning, comparative biology and taxonomic classification.</title>
        <authorList>
            <person name="Goeker M."/>
        </authorList>
    </citation>
    <scope>NUCLEOTIDE SEQUENCE [LARGE SCALE GENOMIC DNA]</scope>
    <source>
        <strain evidence="1 2">DSM 21431</strain>
    </source>
</reference>
<evidence type="ECO:0000313" key="1">
    <source>
        <dbReference type="EMBL" id="MBA9083296.1"/>
    </source>
</evidence>